<protein>
    <submittedName>
        <fullName evidence="3">Uncharacterized protein</fullName>
    </submittedName>
</protein>
<dbReference type="Proteomes" id="UP001164286">
    <property type="component" value="Unassembled WGS sequence"/>
</dbReference>
<feature type="transmembrane region" description="Helical" evidence="2">
    <location>
        <begin position="27"/>
        <end position="49"/>
    </location>
</feature>
<dbReference type="EMBL" id="JAKWFO010000008">
    <property type="protein sequence ID" value="KAI9633968.1"/>
    <property type="molecule type" value="Genomic_DNA"/>
</dbReference>
<keyword evidence="2" id="KW-1133">Transmembrane helix</keyword>
<dbReference type="AlphaFoldDB" id="A0AA38H4K2"/>
<evidence type="ECO:0000313" key="3">
    <source>
        <dbReference type="EMBL" id="KAI9633968.1"/>
    </source>
</evidence>
<evidence type="ECO:0000256" key="1">
    <source>
        <dbReference type="SAM" id="MobiDB-lite"/>
    </source>
</evidence>
<keyword evidence="2" id="KW-0812">Transmembrane</keyword>
<dbReference type="RefSeq" id="XP_052943745.1">
    <property type="nucleotide sequence ID" value="XM_053090200.1"/>
</dbReference>
<feature type="transmembrane region" description="Helical" evidence="2">
    <location>
        <begin position="163"/>
        <end position="185"/>
    </location>
</feature>
<gene>
    <name evidence="3" type="ORF">MKK02DRAFT_38639</name>
</gene>
<name>A0AA38H4K2_9TREE</name>
<keyword evidence="4" id="KW-1185">Reference proteome</keyword>
<feature type="transmembrane region" description="Helical" evidence="2">
    <location>
        <begin position="121"/>
        <end position="143"/>
    </location>
</feature>
<reference evidence="3" key="1">
    <citation type="journal article" date="2022" name="G3 (Bethesda)">
        <title>High quality genome of the basidiomycete yeast Dioszegia hungarica PDD-24b-2 isolated from cloud water.</title>
        <authorList>
            <person name="Jarrige D."/>
            <person name="Haridas S."/>
            <person name="Bleykasten-Grosshans C."/>
            <person name="Joly M."/>
            <person name="Nadalig T."/>
            <person name="Sancelme M."/>
            <person name="Vuilleumier S."/>
            <person name="Grigoriev I.V."/>
            <person name="Amato P."/>
            <person name="Bringel F."/>
        </authorList>
    </citation>
    <scope>NUCLEOTIDE SEQUENCE</scope>
    <source>
        <strain evidence="3">PDD-24b-2</strain>
    </source>
</reference>
<feature type="transmembrane region" description="Helical" evidence="2">
    <location>
        <begin position="205"/>
        <end position="227"/>
    </location>
</feature>
<feature type="region of interest" description="Disordered" evidence="1">
    <location>
        <begin position="235"/>
        <end position="259"/>
    </location>
</feature>
<sequence length="322" mass="34955">MIKTIGPGVVIDTNPPYRRWDGNQATYLFFPVFASLVLTLIGTLSAPVIPGLATVEVHSKYGEGVVKLGAWGMCIEDFPHYTSKCLSYGIFGNNTQALADLPTGVLAMGILPSPVDDSYKIANGIMHVLSCFVSWLAVTWALAASGEFENKGAHAWDWTRWAWWGNTASLIVGIVPFALDVALIPKTAGSIKLEDGSHGKVYPGSTIYMSAAAVTLNLITLFVRYLWSRRQPRPSWTEGDFHVNPLPPAPGSDQAGLGTNKDLPAVPYPHFGESVQDQPPSWESLSIDSALQAKEKEWSRADDAVHVVEEKRGSLVKDGYAV</sequence>
<comment type="caution">
    <text evidence="3">The sequence shown here is derived from an EMBL/GenBank/DDBJ whole genome shotgun (WGS) entry which is preliminary data.</text>
</comment>
<dbReference type="GeneID" id="77729405"/>
<organism evidence="3 4">
    <name type="scientific">Dioszegia hungarica</name>
    <dbReference type="NCBI Taxonomy" id="4972"/>
    <lineage>
        <taxon>Eukaryota</taxon>
        <taxon>Fungi</taxon>
        <taxon>Dikarya</taxon>
        <taxon>Basidiomycota</taxon>
        <taxon>Agaricomycotina</taxon>
        <taxon>Tremellomycetes</taxon>
        <taxon>Tremellales</taxon>
        <taxon>Bulleribasidiaceae</taxon>
        <taxon>Dioszegia</taxon>
    </lineage>
</organism>
<keyword evidence="2" id="KW-0472">Membrane</keyword>
<accession>A0AA38H4K2</accession>
<proteinExistence type="predicted"/>
<evidence type="ECO:0000313" key="4">
    <source>
        <dbReference type="Proteomes" id="UP001164286"/>
    </source>
</evidence>
<evidence type="ECO:0000256" key="2">
    <source>
        <dbReference type="SAM" id="Phobius"/>
    </source>
</evidence>